<accession>R7QF92</accession>
<reference evidence="16" key="1">
    <citation type="journal article" date="2013" name="Proc. Natl. Acad. Sci. U.S.A.">
        <title>Genome structure and metabolic features in the red seaweed Chondrus crispus shed light on evolution of the Archaeplastida.</title>
        <authorList>
            <person name="Collen J."/>
            <person name="Porcel B."/>
            <person name="Carre W."/>
            <person name="Ball S.G."/>
            <person name="Chaparro C."/>
            <person name="Tonon T."/>
            <person name="Barbeyron T."/>
            <person name="Michel G."/>
            <person name="Noel B."/>
            <person name="Valentin K."/>
            <person name="Elias M."/>
            <person name="Artiguenave F."/>
            <person name="Arun A."/>
            <person name="Aury J.M."/>
            <person name="Barbosa-Neto J.F."/>
            <person name="Bothwell J.H."/>
            <person name="Bouget F.Y."/>
            <person name="Brillet L."/>
            <person name="Cabello-Hurtado F."/>
            <person name="Capella-Gutierrez S."/>
            <person name="Charrier B."/>
            <person name="Cladiere L."/>
            <person name="Cock J.M."/>
            <person name="Coelho S.M."/>
            <person name="Colleoni C."/>
            <person name="Czjzek M."/>
            <person name="Da Silva C."/>
            <person name="Delage L."/>
            <person name="Denoeud F."/>
            <person name="Deschamps P."/>
            <person name="Dittami S.M."/>
            <person name="Gabaldon T."/>
            <person name="Gachon C.M."/>
            <person name="Groisillier A."/>
            <person name="Herve C."/>
            <person name="Jabbari K."/>
            <person name="Katinka M."/>
            <person name="Kloareg B."/>
            <person name="Kowalczyk N."/>
            <person name="Labadie K."/>
            <person name="Leblanc C."/>
            <person name="Lopez P.J."/>
            <person name="McLachlan D.H."/>
            <person name="Meslet-Cladiere L."/>
            <person name="Moustafa A."/>
            <person name="Nehr Z."/>
            <person name="Nyvall Collen P."/>
            <person name="Panaud O."/>
            <person name="Partensky F."/>
            <person name="Poulain J."/>
            <person name="Rensing S.A."/>
            <person name="Rousvoal S."/>
            <person name="Samson G."/>
            <person name="Symeonidi A."/>
            <person name="Weissenbach J."/>
            <person name="Zambounis A."/>
            <person name="Wincker P."/>
            <person name="Boyen C."/>
        </authorList>
    </citation>
    <scope>NUCLEOTIDE SEQUENCE [LARGE SCALE GENOMIC DNA]</scope>
    <source>
        <strain evidence="16">cv. Stackhouse</strain>
    </source>
</reference>
<dbReference type="FunFam" id="3.40.50.300:FF:000221">
    <property type="entry name" value="Multidrug ABC transporter ATP-binding protein"/>
    <property type="match status" value="1"/>
</dbReference>
<evidence type="ECO:0000256" key="3">
    <source>
        <dbReference type="ARBA" id="ARBA00014334"/>
    </source>
</evidence>
<protein>
    <recommendedName>
        <fullName evidence="3">Probable ATP-dependent transporter ycf16</fullName>
    </recommendedName>
</protein>
<dbReference type="AlphaFoldDB" id="R7QF92"/>
<dbReference type="GO" id="GO:0140359">
    <property type="term" value="F:ABC-type transporter activity"/>
    <property type="evidence" value="ECO:0007669"/>
    <property type="project" value="InterPro"/>
</dbReference>
<feature type="transmembrane region" description="Helical" evidence="12">
    <location>
        <begin position="12"/>
        <end position="33"/>
    </location>
</feature>
<evidence type="ECO:0000256" key="4">
    <source>
        <dbReference type="ARBA" id="ARBA00022448"/>
    </source>
</evidence>
<feature type="transmembrane region" description="Helical" evidence="12">
    <location>
        <begin position="198"/>
        <end position="221"/>
    </location>
</feature>
<organism evidence="15 16">
    <name type="scientific">Chondrus crispus</name>
    <name type="common">Carrageen Irish moss</name>
    <name type="synonym">Polymorpha crispa</name>
    <dbReference type="NCBI Taxonomy" id="2769"/>
    <lineage>
        <taxon>Eukaryota</taxon>
        <taxon>Rhodophyta</taxon>
        <taxon>Florideophyceae</taxon>
        <taxon>Rhodymeniophycidae</taxon>
        <taxon>Gigartinales</taxon>
        <taxon>Gigartinaceae</taxon>
        <taxon>Chondrus</taxon>
    </lineage>
</organism>
<dbReference type="PROSITE" id="PS00211">
    <property type="entry name" value="ABC_TRANSPORTER_1"/>
    <property type="match status" value="1"/>
</dbReference>
<dbReference type="GO" id="GO:0005524">
    <property type="term" value="F:ATP binding"/>
    <property type="evidence" value="ECO:0007669"/>
    <property type="project" value="UniProtKB-KW"/>
</dbReference>
<keyword evidence="5" id="KW-1003">Cell membrane</keyword>
<dbReference type="GO" id="GO:0006879">
    <property type="term" value="P:intracellular iron ion homeostasis"/>
    <property type="evidence" value="ECO:0007669"/>
    <property type="project" value="TreeGrafter"/>
</dbReference>
<keyword evidence="9 12" id="KW-1133">Transmembrane helix</keyword>
<evidence type="ECO:0000256" key="2">
    <source>
        <dbReference type="ARBA" id="ARBA00004651"/>
    </source>
</evidence>
<dbReference type="InterPro" id="IPR003593">
    <property type="entry name" value="AAA+_ATPase"/>
</dbReference>
<dbReference type="Pfam" id="PF00005">
    <property type="entry name" value="ABC_tran"/>
    <property type="match status" value="1"/>
</dbReference>
<dbReference type="OrthoDB" id="6500128at2759"/>
<keyword evidence="4" id="KW-0813">Transport</keyword>
<name>R7QF92_CHOCR</name>
<dbReference type="GO" id="GO:0016887">
    <property type="term" value="F:ATP hydrolysis activity"/>
    <property type="evidence" value="ECO:0007669"/>
    <property type="project" value="InterPro"/>
</dbReference>
<dbReference type="InterPro" id="IPR039421">
    <property type="entry name" value="Type_1_exporter"/>
</dbReference>
<dbReference type="PANTHER" id="PTHR24221">
    <property type="entry name" value="ATP-BINDING CASSETTE SUB-FAMILY B"/>
    <property type="match status" value="1"/>
</dbReference>
<feature type="region of interest" description="Disordered" evidence="11">
    <location>
        <begin position="531"/>
        <end position="550"/>
    </location>
</feature>
<evidence type="ECO:0000259" key="13">
    <source>
        <dbReference type="PROSITE" id="PS50893"/>
    </source>
</evidence>
<keyword evidence="8" id="KW-0067">ATP-binding</keyword>
<dbReference type="SMART" id="SM00382">
    <property type="entry name" value="AAA"/>
    <property type="match status" value="1"/>
</dbReference>
<keyword evidence="6 12" id="KW-0812">Transmembrane</keyword>
<dbReference type="InterPro" id="IPR027417">
    <property type="entry name" value="P-loop_NTPase"/>
</dbReference>
<evidence type="ECO:0000256" key="11">
    <source>
        <dbReference type="SAM" id="MobiDB-lite"/>
    </source>
</evidence>
<keyword evidence="16" id="KW-1185">Reference proteome</keyword>
<feature type="domain" description="ABC transporter" evidence="13">
    <location>
        <begin position="296"/>
        <end position="531"/>
    </location>
</feature>
<dbReference type="STRING" id="2769.R7QF92"/>
<dbReference type="InterPro" id="IPR011527">
    <property type="entry name" value="ABC1_TM_dom"/>
</dbReference>
<feature type="transmembrane region" description="Helical" evidence="12">
    <location>
        <begin position="227"/>
        <end position="248"/>
    </location>
</feature>
<feature type="domain" description="ABC transmembrane type-1" evidence="14">
    <location>
        <begin position="13"/>
        <end position="262"/>
    </location>
</feature>
<proteinExistence type="predicted"/>
<dbReference type="Pfam" id="PF00664">
    <property type="entry name" value="ABC_membrane"/>
    <property type="match status" value="2"/>
</dbReference>
<evidence type="ECO:0000256" key="7">
    <source>
        <dbReference type="ARBA" id="ARBA00022741"/>
    </source>
</evidence>
<dbReference type="Gramene" id="CDF36759">
    <property type="protein sequence ID" value="CDF36759"/>
    <property type="gene ID" value="CHC_T00004805001"/>
</dbReference>
<dbReference type="SUPFAM" id="SSF90123">
    <property type="entry name" value="ABC transporter transmembrane region"/>
    <property type="match status" value="1"/>
</dbReference>
<evidence type="ECO:0000313" key="15">
    <source>
        <dbReference type="EMBL" id="CDF36759.1"/>
    </source>
</evidence>
<dbReference type="KEGG" id="ccp:CHC_T00004805001"/>
<dbReference type="InterPro" id="IPR036640">
    <property type="entry name" value="ABC1_TM_sf"/>
</dbReference>
<dbReference type="PROSITE" id="PS50893">
    <property type="entry name" value="ABC_TRANSPORTER_2"/>
    <property type="match status" value="1"/>
</dbReference>
<evidence type="ECO:0000256" key="5">
    <source>
        <dbReference type="ARBA" id="ARBA00022475"/>
    </source>
</evidence>
<sequence>MCAAQPFIARRFLLAIAAIVTSKLIGIAVPFLFKSVVDSLMAASASASASTSASAAAHIMASTSHEMRNAFFAKAGQRIGRSITASSFAHILSLEAAFHNTTQTGALTRIVDRGTRSVLTIFRGMLFAFLPSLFELLLVCIVLLNRFSLVYVAVTVATFLAFIAWTLAVKAFHNDGFEFARYDESLQKYEKTAIRNEWLFSYLNMGQGAIFTVGLTINLFLATNGVIAGTLTVGSVVMLATMLQQLWVPLNFLGWQYREVKQSLIDLQNLFEILQRAPKIADVTDAKPLRVAGGEIRFDNVSFHKPPKRKLALNKLSFTVPAGKSLALVGSSGSGKSTATRLLYRLYDLSGGSISIDGQDISKATLASLRQAVSIVPQDTALFNDTIAYNIRYGRPSASDEDVVAAAKAASIHDVIMRTPHNYQTLVGERGVRLSGGERQRLSVARAFLKGSKIIIEDESTSALDTLTEMEVSEALRKLGVDRTRIIVAHRLSTIMNVDHIVVMRYGKKVEEGTFSELLSIPNGTFKGMWDRQQKSDDTDTSFENGATDK</sequence>
<evidence type="ECO:0000256" key="8">
    <source>
        <dbReference type="ARBA" id="ARBA00022840"/>
    </source>
</evidence>
<dbReference type="EMBL" id="HG001800">
    <property type="protein sequence ID" value="CDF36759.1"/>
    <property type="molecule type" value="Genomic_DNA"/>
</dbReference>
<dbReference type="RefSeq" id="XP_005716578.1">
    <property type="nucleotide sequence ID" value="XM_005716521.1"/>
</dbReference>
<dbReference type="Proteomes" id="UP000012073">
    <property type="component" value="Unassembled WGS sequence"/>
</dbReference>
<feature type="transmembrane region" description="Helical" evidence="12">
    <location>
        <begin position="125"/>
        <end position="144"/>
    </location>
</feature>
<evidence type="ECO:0000256" key="9">
    <source>
        <dbReference type="ARBA" id="ARBA00022989"/>
    </source>
</evidence>
<dbReference type="PhylomeDB" id="R7QF92"/>
<dbReference type="GO" id="GO:0005743">
    <property type="term" value="C:mitochondrial inner membrane"/>
    <property type="evidence" value="ECO:0007669"/>
    <property type="project" value="TreeGrafter"/>
</dbReference>
<dbReference type="OMA" id="WRANMRR"/>
<evidence type="ECO:0000256" key="1">
    <source>
        <dbReference type="ARBA" id="ARBA00004225"/>
    </source>
</evidence>
<comment type="subcellular location">
    <subcellularLocation>
        <location evidence="2">Cell membrane</location>
        <topology evidence="2">Multi-pass membrane protein</topology>
    </subcellularLocation>
    <subcellularLocation>
        <location evidence="1">Mitochondrion membrane</location>
        <topology evidence="1">Multi-pass membrane protein</topology>
    </subcellularLocation>
</comment>
<dbReference type="InterPro" id="IPR003439">
    <property type="entry name" value="ABC_transporter-like_ATP-bd"/>
</dbReference>
<keyword evidence="7" id="KW-0547">Nucleotide-binding</keyword>
<feature type="transmembrane region" description="Helical" evidence="12">
    <location>
        <begin position="150"/>
        <end position="172"/>
    </location>
</feature>
<evidence type="ECO:0000259" key="14">
    <source>
        <dbReference type="PROSITE" id="PS50929"/>
    </source>
</evidence>
<evidence type="ECO:0000256" key="10">
    <source>
        <dbReference type="ARBA" id="ARBA00023136"/>
    </source>
</evidence>
<dbReference type="GO" id="GO:0005886">
    <property type="term" value="C:plasma membrane"/>
    <property type="evidence" value="ECO:0007669"/>
    <property type="project" value="UniProtKB-SubCell"/>
</dbReference>
<dbReference type="SUPFAM" id="SSF52540">
    <property type="entry name" value="P-loop containing nucleoside triphosphate hydrolases"/>
    <property type="match status" value="1"/>
</dbReference>
<dbReference type="CDD" id="cd18582">
    <property type="entry name" value="ABC_6TM_ATM1_ABCB7"/>
    <property type="match status" value="1"/>
</dbReference>
<evidence type="ECO:0000256" key="12">
    <source>
        <dbReference type="SAM" id="Phobius"/>
    </source>
</evidence>
<dbReference type="PANTHER" id="PTHR24221:SF402">
    <property type="entry name" value="IRON-SULFUR CLUSTERS TRANSPORTER ABCB7, MITOCHONDRIAL"/>
    <property type="match status" value="1"/>
</dbReference>
<dbReference type="PROSITE" id="PS50929">
    <property type="entry name" value="ABC_TM1F"/>
    <property type="match status" value="1"/>
</dbReference>
<keyword evidence="10 12" id="KW-0472">Membrane</keyword>
<gene>
    <name evidence="15" type="ORF">CHC_T00004805001</name>
</gene>
<dbReference type="Gene3D" id="3.40.50.300">
    <property type="entry name" value="P-loop containing nucleotide triphosphate hydrolases"/>
    <property type="match status" value="1"/>
</dbReference>
<dbReference type="Gene3D" id="1.20.1560.10">
    <property type="entry name" value="ABC transporter type 1, transmembrane domain"/>
    <property type="match status" value="2"/>
</dbReference>
<dbReference type="GeneID" id="17324293"/>
<evidence type="ECO:0000256" key="6">
    <source>
        <dbReference type="ARBA" id="ARBA00022692"/>
    </source>
</evidence>
<dbReference type="InterPro" id="IPR017871">
    <property type="entry name" value="ABC_transporter-like_CS"/>
</dbReference>
<evidence type="ECO:0000313" key="16">
    <source>
        <dbReference type="Proteomes" id="UP000012073"/>
    </source>
</evidence>